<feature type="domain" description="TNase-like" evidence="2">
    <location>
        <begin position="57"/>
        <end position="170"/>
    </location>
</feature>
<dbReference type="InterPro" id="IPR016071">
    <property type="entry name" value="Staphylococal_nuclease_OB-fold"/>
</dbReference>
<dbReference type="Proteomes" id="UP000006633">
    <property type="component" value="Chromosome"/>
</dbReference>
<dbReference type="Gene3D" id="2.40.50.90">
    <property type="match status" value="1"/>
</dbReference>
<feature type="signal peptide" evidence="1">
    <location>
        <begin position="1"/>
        <end position="44"/>
    </location>
</feature>
<dbReference type="STRING" id="639283.Snov_3693"/>
<evidence type="ECO:0000259" key="2">
    <source>
        <dbReference type="SMART" id="SM00318"/>
    </source>
</evidence>
<sequence>MSGRIWAPSSSSAAAPARAARHRLAACLLLGGLLAALAFAPAHAEPAACPDGYAGKGRVAAIGPAGDLALADGAVLRLAGLSAAGAETELRAALDEIVGRDVAIAAGPKDRYGRLPGLVRLDGSTETVQAALLARGLAVARPEHGFLGCMAALLAAERPAREARRGVWARLPLDARNVAAIRAREGRFTIVAGRVLSVGNTRTLGYLNFGPVWRQDMTGRLPPSTRVALEACGMDPAGLAGKRVALRGTVTESGGPAIELRFAEQIDGQIDGQADGNEDKRRTGVE</sequence>
<dbReference type="EMBL" id="CP002026">
    <property type="protein sequence ID" value="ADH90963.1"/>
    <property type="molecule type" value="Genomic_DNA"/>
</dbReference>
<reference evidence="3 4" key="1">
    <citation type="journal article" date="2012" name="Stand. Genomic Sci.">
        <title>Complete genome sequence of the facultatively chemolithoautotrophic and methylotrophic alpha Proteobacterium Starkeya novella type strain (ATCC 8093(T)).</title>
        <authorList>
            <person name="Kappler U."/>
            <person name="Davenport K."/>
            <person name="Beatson S."/>
            <person name="Lucas S."/>
            <person name="Lapidus A."/>
            <person name="Copeland A."/>
            <person name="Berry K.W."/>
            <person name="Glavina Del Rio T."/>
            <person name="Hammon N."/>
            <person name="Dalin E."/>
            <person name="Tice H."/>
            <person name="Pitluck S."/>
            <person name="Richardson P."/>
            <person name="Bruce D."/>
            <person name="Goodwin L.A."/>
            <person name="Han C."/>
            <person name="Tapia R."/>
            <person name="Detter J.C."/>
            <person name="Chang Y.J."/>
            <person name="Jeffries C.D."/>
            <person name="Land M."/>
            <person name="Hauser L."/>
            <person name="Kyrpides N.C."/>
            <person name="Goker M."/>
            <person name="Ivanova N."/>
            <person name="Klenk H.P."/>
            <person name="Woyke T."/>
        </authorList>
    </citation>
    <scope>NUCLEOTIDE SEQUENCE [LARGE SCALE GENOMIC DNA]</scope>
    <source>
        <strain evidence="4">ATCC 8093 / DSM 506 / JCM 20403 / CCM 1077 / IAM 12100 / NBRC 12443 / NCIMB 10456</strain>
    </source>
</reference>
<dbReference type="InterPro" id="IPR035437">
    <property type="entry name" value="SNase_OB-fold_sf"/>
</dbReference>
<dbReference type="eggNOG" id="COG1525">
    <property type="taxonomic scope" value="Bacteria"/>
</dbReference>
<feature type="chain" id="PRO_5003092494" evidence="1">
    <location>
        <begin position="45"/>
        <end position="286"/>
    </location>
</feature>
<dbReference type="HOGENOM" id="CLU_064698_0_0_5"/>
<keyword evidence="4" id="KW-1185">Reference proteome</keyword>
<dbReference type="AlphaFoldDB" id="D7AAU6"/>
<organism evidence="3 4">
    <name type="scientific">Ancylobacter novellus (strain ATCC 8093 / DSM 506 / JCM 20403 / CCM 1077 / IAM 12100 / NBRC 12443 / NCIMB 10456)</name>
    <name type="common">Starkeya novella</name>
    <dbReference type="NCBI Taxonomy" id="639283"/>
    <lineage>
        <taxon>Bacteria</taxon>
        <taxon>Pseudomonadati</taxon>
        <taxon>Pseudomonadota</taxon>
        <taxon>Alphaproteobacteria</taxon>
        <taxon>Hyphomicrobiales</taxon>
        <taxon>Xanthobacteraceae</taxon>
        <taxon>Ancylobacter</taxon>
    </lineage>
</organism>
<dbReference type="SUPFAM" id="SSF50199">
    <property type="entry name" value="Staphylococcal nuclease"/>
    <property type="match status" value="1"/>
</dbReference>
<accession>D7AAU6</accession>
<protein>
    <submittedName>
        <fullName evidence="3">Nuclease (SNase domain protein)</fullName>
    </submittedName>
</protein>
<evidence type="ECO:0000313" key="3">
    <source>
        <dbReference type="EMBL" id="ADH90963.1"/>
    </source>
</evidence>
<dbReference type="KEGG" id="sno:Snov_3693"/>
<dbReference type="OrthoDB" id="7618306at2"/>
<evidence type="ECO:0000313" key="4">
    <source>
        <dbReference type="Proteomes" id="UP000006633"/>
    </source>
</evidence>
<proteinExistence type="predicted"/>
<dbReference type="SMART" id="SM00318">
    <property type="entry name" value="SNc"/>
    <property type="match status" value="1"/>
</dbReference>
<keyword evidence="1" id="KW-0732">Signal</keyword>
<evidence type="ECO:0000256" key="1">
    <source>
        <dbReference type="SAM" id="SignalP"/>
    </source>
</evidence>
<gene>
    <name evidence="3" type="ordered locus">Snov_3693</name>
</gene>
<name>D7AAU6_ANCN5</name>
<dbReference type="Pfam" id="PF00565">
    <property type="entry name" value="SNase"/>
    <property type="match status" value="1"/>
</dbReference>
<dbReference type="RefSeq" id="WP_013168464.1">
    <property type="nucleotide sequence ID" value="NC_014217.1"/>
</dbReference>